<protein>
    <submittedName>
        <fullName evidence="1">Uncharacterized protein</fullName>
    </submittedName>
</protein>
<dbReference type="AlphaFoldDB" id="A0A4Y2A0Z2"/>
<sequence>MQFRAFAIASSSQIRFNRPIKSKIAHRRSVNRCAEAEGTNVMIAEHARQEYKHRRAPKTYVLTSLNRLPLDDNELAIQSGEKRLRTLNLKLTFVKA</sequence>
<keyword evidence="2" id="KW-1185">Reference proteome</keyword>
<dbReference type="EMBL" id="BGPR01000003">
    <property type="protein sequence ID" value="GBL73461.1"/>
    <property type="molecule type" value="Genomic_DNA"/>
</dbReference>
<dbReference type="Proteomes" id="UP000499080">
    <property type="component" value="Unassembled WGS sequence"/>
</dbReference>
<evidence type="ECO:0000313" key="2">
    <source>
        <dbReference type="Proteomes" id="UP000499080"/>
    </source>
</evidence>
<comment type="caution">
    <text evidence="1">The sequence shown here is derived from an EMBL/GenBank/DDBJ whole genome shotgun (WGS) entry which is preliminary data.</text>
</comment>
<reference evidence="1 2" key="1">
    <citation type="journal article" date="2019" name="Sci. Rep.">
        <title>Orb-weaving spider Araneus ventricosus genome elucidates the spidroin gene catalogue.</title>
        <authorList>
            <person name="Kono N."/>
            <person name="Nakamura H."/>
            <person name="Ohtoshi R."/>
            <person name="Moran D.A.P."/>
            <person name="Shinohara A."/>
            <person name="Yoshida Y."/>
            <person name="Fujiwara M."/>
            <person name="Mori M."/>
            <person name="Tomita M."/>
            <person name="Arakawa K."/>
        </authorList>
    </citation>
    <scope>NUCLEOTIDE SEQUENCE [LARGE SCALE GENOMIC DNA]</scope>
</reference>
<gene>
    <name evidence="1" type="ORF">AVEN_159461_1</name>
</gene>
<name>A0A4Y2A0Z2_ARAVE</name>
<accession>A0A4Y2A0Z2</accession>
<evidence type="ECO:0000313" key="1">
    <source>
        <dbReference type="EMBL" id="GBL73461.1"/>
    </source>
</evidence>
<proteinExistence type="predicted"/>
<organism evidence="1 2">
    <name type="scientific">Araneus ventricosus</name>
    <name type="common">Orbweaver spider</name>
    <name type="synonym">Epeira ventricosa</name>
    <dbReference type="NCBI Taxonomy" id="182803"/>
    <lineage>
        <taxon>Eukaryota</taxon>
        <taxon>Metazoa</taxon>
        <taxon>Ecdysozoa</taxon>
        <taxon>Arthropoda</taxon>
        <taxon>Chelicerata</taxon>
        <taxon>Arachnida</taxon>
        <taxon>Araneae</taxon>
        <taxon>Araneomorphae</taxon>
        <taxon>Entelegynae</taxon>
        <taxon>Araneoidea</taxon>
        <taxon>Araneidae</taxon>
        <taxon>Araneus</taxon>
    </lineage>
</organism>